<evidence type="ECO:0000256" key="2">
    <source>
        <dbReference type="ARBA" id="ARBA00005914"/>
    </source>
</evidence>
<comment type="similarity">
    <text evidence="2">Belongs to the urea transporter family.</text>
</comment>
<feature type="site" description="Important for channel permeability" evidence="7">
    <location>
        <position position="271"/>
    </location>
</feature>
<proteinExistence type="inferred from homology"/>
<reference evidence="9 10" key="1">
    <citation type="journal article" date="2006" name="Genome Biol.">
        <title>Genomic analysis reveals that Pseudomonas aeruginosa virulence is combinatorial.</title>
        <authorList>
            <person name="Lee D.G."/>
            <person name="Urbach J.M."/>
            <person name="Wu G."/>
            <person name="Liberati N.T."/>
            <person name="Feinbaum R.L."/>
            <person name="Miyata S."/>
            <person name="Diggins L.T."/>
            <person name="He J."/>
            <person name="Saucier M."/>
            <person name="Deziel E."/>
            <person name="Friedman L."/>
            <person name="Li L."/>
            <person name="Grills G."/>
            <person name="Montgomery K."/>
            <person name="Kucherlapati R."/>
            <person name="Rahme L.G."/>
            <person name="Ausubel F.M."/>
        </authorList>
    </citation>
    <scope>NUCLEOTIDE SEQUENCE [LARGE SCALE GENOMIC DNA]</scope>
    <source>
        <strain evidence="9 10">UCBPP-PA14</strain>
    </source>
</reference>
<dbReference type="PIRSF" id="PIRSF016502">
    <property type="entry name" value="Urea_transporter"/>
    <property type="match status" value="1"/>
</dbReference>
<comment type="subcellular location">
    <subcellularLocation>
        <location evidence="1">Cell membrane</location>
        <topology evidence="1">Multi-pass membrane protein</topology>
    </subcellularLocation>
</comment>
<name>A0A0H2Z8K5_PSEAB</name>
<accession>A0A0H2Z8K5</accession>
<protein>
    <submittedName>
        <fullName evidence="9">Putative urea transporter</fullName>
    </submittedName>
</protein>
<dbReference type="BioCyc" id="PAER208963:G1G74-3786-MONOMER"/>
<dbReference type="PANTHER" id="PTHR10464:SF4">
    <property type="entry name" value="UREA TRANSPORTER"/>
    <property type="match status" value="1"/>
</dbReference>
<keyword evidence="4 8" id="KW-0812">Transmembrane</keyword>
<dbReference type="Gene3D" id="1.10.3430.10">
    <property type="entry name" value="Ammonium transporter AmtB like domains"/>
    <property type="match status" value="1"/>
</dbReference>
<dbReference type="AlphaFoldDB" id="A0A0H2Z8K5"/>
<feature type="transmembrane region" description="Helical" evidence="8">
    <location>
        <begin position="125"/>
        <end position="145"/>
    </location>
</feature>
<feature type="transmembrane region" description="Helical" evidence="8">
    <location>
        <begin position="28"/>
        <end position="58"/>
    </location>
</feature>
<dbReference type="GO" id="GO:0015204">
    <property type="term" value="F:urea transmembrane transporter activity"/>
    <property type="evidence" value="ECO:0007669"/>
    <property type="project" value="InterPro"/>
</dbReference>
<feature type="transmembrane region" description="Helical" evidence="8">
    <location>
        <begin position="94"/>
        <end position="113"/>
    </location>
</feature>
<dbReference type="InterPro" id="IPR004937">
    <property type="entry name" value="Urea_transporter"/>
</dbReference>
<dbReference type="HOGENOM" id="CLU_047509_0_1_6"/>
<dbReference type="Pfam" id="PF03253">
    <property type="entry name" value="UT"/>
    <property type="match status" value="1"/>
</dbReference>
<evidence type="ECO:0000256" key="4">
    <source>
        <dbReference type="ARBA" id="ARBA00022692"/>
    </source>
</evidence>
<dbReference type="InterPro" id="IPR029020">
    <property type="entry name" value="Ammonium/urea_transptr"/>
</dbReference>
<dbReference type="Proteomes" id="UP000000653">
    <property type="component" value="Chromosome"/>
</dbReference>
<sequence>MPLQSLLNASRILLRGISQVFLQGDPRLGLACLLAIAVGAPPLLAGALLGGALGPLLARLLHCADSDIEAGLYGYNAVLIGMLLAFRFAWSPGLVSLVALGCLASVALQRLFLHGLRRRRWLPPYTLGFVLNGWWLVPLGAWLGLAPAAHGGCFSCAWSGTAELAALTLGIGEIIFLGEPLAGLLVWLGLLLVSRPSAAWALAGAAASLPLAWLLGYDWASALAGLYGLNAALAGLALALRYRSAWPPLLGMGLAVALQPLFGLLGLPALTAPFILACLLCIGGERLYLRLAGSLGARLGRRRS</sequence>
<evidence type="ECO:0000313" key="10">
    <source>
        <dbReference type="Proteomes" id="UP000000653"/>
    </source>
</evidence>
<dbReference type="PANTHER" id="PTHR10464">
    <property type="entry name" value="UREA TRANSPORTER"/>
    <property type="match status" value="1"/>
</dbReference>
<feature type="transmembrane region" description="Helical" evidence="8">
    <location>
        <begin position="165"/>
        <end position="191"/>
    </location>
</feature>
<keyword evidence="6 8" id="KW-0472">Membrane</keyword>
<keyword evidence="5 8" id="KW-1133">Transmembrane helix</keyword>
<dbReference type="EMBL" id="CP000438">
    <property type="protein sequence ID" value="ABJ10677.1"/>
    <property type="molecule type" value="Genomic_DNA"/>
</dbReference>
<feature type="transmembrane region" description="Helical" evidence="8">
    <location>
        <begin position="198"/>
        <end position="216"/>
    </location>
</feature>
<dbReference type="GO" id="GO:0005886">
    <property type="term" value="C:plasma membrane"/>
    <property type="evidence" value="ECO:0007669"/>
    <property type="project" value="UniProtKB-SubCell"/>
</dbReference>
<feature type="transmembrane region" description="Helical" evidence="8">
    <location>
        <begin position="70"/>
        <end position="88"/>
    </location>
</feature>
<evidence type="ECO:0000256" key="7">
    <source>
        <dbReference type="PIRSR" id="PIRSR016502-1"/>
    </source>
</evidence>
<organism evidence="9 10">
    <name type="scientific">Pseudomonas aeruginosa (strain UCBPP-PA14)</name>
    <dbReference type="NCBI Taxonomy" id="208963"/>
    <lineage>
        <taxon>Bacteria</taxon>
        <taxon>Pseudomonadati</taxon>
        <taxon>Pseudomonadota</taxon>
        <taxon>Gammaproteobacteria</taxon>
        <taxon>Pseudomonadales</taxon>
        <taxon>Pseudomonadaceae</taxon>
        <taxon>Pseudomonas</taxon>
    </lineage>
</organism>
<evidence type="ECO:0000256" key="5">
    <source>
        <dbReference type="ARBA" id="ARBA00022989"/>
    </source>
</evidence>
<evidence type="ECO:0000256" key="3">
    <source>
        <dbReference type="ARBA" id="ARBA00022475"/>
    </source>
</evidence>
<evidence type="ECO:0000256" key="1">
    <source>
        <dbReference type="ARBA" id="ARBA00004651"/>
    </source>
</evidence>
<dbReference type="RefSeq" id="WP_003110698.1">
    <property type="nucleotide sequence ID" value="NC_008463.1"/>
</dbReference>
<gene>
    <name evidence="9" type="ordered locus">PA14_45060</name>
</gene>
<evidence type="ECO:0000256" key="6">
    <source>
        <dbReference type="ARBA" id="ARBA00023136"/>
    </source>
</evidence>
<keyword evidence="3" id="KW-1003">Cell membrane</keyword>
<evidence type="ECO:0000313" key="9">
    <source>
        <dbReference type="EMBL" id="ABJ10677.1"/>
    </source>
</evidence>
<evidence type="ECO:0000256" key="8">
    <source>
        <dbReference type="SAM" id="Phobius"/>
    </source>
</evidence>
<dbReference type="KEGG" id="pau:PA14_45060"/>